<dbReference type="Pfam" id="PF01807">
    <property type="entry name" value="Zn_ribbon_DnaG"/>
    <property type="match status" value="1"/>
</dbReference>
<sequence length="499" mass="53596">MTAPSTVDFARIRSEHPIAEVVAASGVDLQPRGHGWVGCCPFHDDSSPSMTVDAIPDRFHCFGCGATGDVVDFVGRMHGLGVRDAVAFLDTGGVPTAAPAARPRLRLVRDHDRPPVTPDRAFEINALAWNHLGSPTAGWFASKFLWHARGIDLTALRAETGVELAGYASHDWTSLTDRLRADGVSDDELLALDLSQRARTGSLIDTLRGRLIFPITEPDGRIRGFIGRDTTGNPPAPKYRNPTRTPVHDKGDVLYRATHHRLAADGHVVVVEGVLDALALTAAAAEEGLTDRIAAVTASGVTVSSAQAEQVLALSDNPPRIALDGDQAGRDGTDRWLTALSLDRDRPTLVTTLPEGTDPAEWLTATDQPHRLRPFVAAPELPGPTAIAWRHEQSWGVAETRPADGPVTSLPGRDIVRLTLERASDPVHDTVNAVVRLSSRLGPGLRQALLMEATSEMTRRGWNPNGTFATALERGLQTQPSGIPPPERTLTRPPGPDLL</sequence>
<proteinExistence type="predicted"/>
<dbReference type="Gene3D" id="3.40.1360.10">
    <property type="match status" value="1"/>
</dbReference>
<dbReference type="Gene3D" id="3.90.980.10">
    <property type="entry name" value="DNA primase, catalytic core, N-terminal domain"/>
    <property type="match status" value="1"/>
</dbReference>
<feature type="region of interest" description="Disordered" evidence="4">
    <location>
        <begin position="476"/>
        <end position="499"/>
    </location>
</feature>
<dbReference type="InterPro" id="IPR013264">
    <property type="entry name" value="DNAG_N"/>
</dbReference>
<keyword evidence="1" id="KW-0479">Metal-binding</keyword>
<dbReference type="SUPFAM" id="SSF56731">
    <property type="entry name" value="DNA primase core"/>
    <property type="match status" value="1"/>
</dbReference>
<dbReference type="STRING" id="710696.Intca_3124"/>
<dbReference type="Proteomes" id="UP000008914">
    <property type="component" value="Chromosome"/>
</dbReference>
<dbReference type="InterPro" id="IPR002694">
    <property type="entry name" value="Znf_CHC2"/>
</dbReference>
<accession>E6SCK6</accession>
<dbReference type="PANTHER" id="PTHR30313:SF2">
    <property type="entry name" value="DNA PRIMASE"/>
    <property type="match status" value="1"/>
</dbReference>
<gene>
    <name evidence="6" type="ordered locus">Intca_3124</name>
</gene>
<dbReference type="EMBL" id="CP002343">
    <property type="protein sequence ID" value="ADU49610.1"/>
    <property type="molecule type" value="Genomic_DNA"/>
</dbReference>
<dbReference type="Gene3D" id="3.90.580.10">
    <property type="entry name" value="Zinc finger, CHC2-type domain"/>
    <property type="match status" value="1"/>
</dbReference>
<feature type="region of interest" description="Disordered" evidence="4">
    <location>
        <begin position="224"/>
        <end position="249"/>
    </location>
</feature>
<evidence type="ECO:0000256" key="4">
    <source>
        <dbReference type="SAM" id="MobiDB-lite"/>
    </source>
</evidence>
<dbReference type="eggNOG" id="COG0358">
    <property type="taxonomic scope" value="Bacteria"/>
</dbReference>
<keyword evidence="3" id="KW-0862">Zinc</keyword>
<feature type="compositionally biased region" description="Pro residues" evidence="4">
    <location>
        <begin position="482"/>
        <end position="499"/>
    </location>
</feature>
<dbReference type="Pfam" id="PF08275">
    <property type="entry name" value="DNAG_N"/>
    <property type="match status" value="1"/>
</dbReference>
<dbReference type="GO" id="GO:0003677">
    <property type="term" value="F:DNA binding"/>
    <property type="evidence" value="ECO:0007669"/>
    <property type="project" value="InterPro"/>
</dbReference>
<dbReference type="InterPro" id="IPR037068">
    <property type="entry name" value="DNA_primase_core_N_sf"/>
</dbReference>
<keyword evidence="2" id="KW-0863">Zinc-finger</keyword>
<dbReference type="SMART" id="SM00400">
    <property type="entry name" value="ZnF_CHCC"/>
    <property type="match status" value="1"/>
</dbReference>
<evidence type="ECO:0000259" key="5">
    <source>
        <dbReference type="SMART" id="SM00400"/>
    </source>
</evidence>
<organism evidence="6 7">
    <name type="scientific">Intrasporangium calvum (strain ATCC 23552 / DSM 43043 / JCM 3097 / NBRC 12989 / NCIMB 10167 / NRRL B-3866 / 7 KIP)</name>
    <dbReference type="NCBI Taxonomy" id="710696"/>
    <lineage>
        <taxon>Bacteria</taxon>
        <taxon>Bacillati</taxon>
        <taxon>Actinomycetota</taxon>
        <taxon>Actinomycetes</taxon>
        <taxon>Micrococcales</taxon>
        <taxon>Intrasporangiaceae</taxon>
        <taxon>Intrasporangium</taxon>
    </lineage>
</organism>
<evidence type="ECO:0000256" key="3">
    <source>
        <dbReference type="ARBA" id="ARBA00022833"/>
    </source>
</evidence>
<dbReference type="InterPro" id="IPR050219">
    <property type="entry name" value="DnaG_primase"/>
</dbReference>
<evidence type="ECO:0000313" key="6">
    <source>
        <dbReference type="EMBL" id="ADU49610.1"/>
    </source>
</evidence>
<dbReference type="GO" id="GO:0008270">
    <property type="term" value="F:zinc ion binding"/>
    <property type="evidence" value="ECO:0007669"/>
    <property type="project" value="UniProtKB-KW"/>
</dbReference>
<dbReference type="GO" id="GO:0006269">
    <property type="term" value="P:DNA replication, synthesis of primer"/>
    <property type="evidence" value="ECO:0007669"/>
    <property type="project" value="TreeGrafter"/>
</dbReference>
<dbReference type="KEGG" id="ica:Intca_3124"/>
<keyword evidence="7" id="KW-1185">Reference proteome</keyword>
<dbReference type="PANTHER" id="PTHR30313">
    <property type="entry name" value="DNA PRIMASE"/>
    <property type="match status" value="1"/>
</dbReference>
<dbReference type="AlphaFoldDB" id="E6SCK6"/>
<dbReference type="RefSeq" id="WP_013493922.1">
    <property type="nucleotide sequence ID" value="NC_014830.1"/>
</dbReference>
<evidence type="ECO:0000256" key="1">
    <source>
        <dbReference type="ARBA" id="ARBA00022723"/>
    </source>
</evidence>
<dbReference type="HOGENOM" id="CLU_546036_0_0_11"/>
<dbReference type="GO" id="GO:0003899">
    <property type="term" value="F:DNA-directed RNA polymerase activity"/>
    <property type="evidence" value="ECO:0007669"/>
    <property type="project" value="InterPro"/>
</dbReference>
<dbReference type="SUPFAM" id="SSF57783">
    <property type="entry name" value="Zinc beta-ribbon"/>
    <property type="match status" value="1"/>
</dbReference>
<evidence type="ECO:0000256" key="2">
    <source>
        <dbReference type="ARBA" id="ARBA00022771"/>
    </source>
</evidence>
<dbReference type="GO" id="GO:0005737">
    <property type="term" value="C:cytoplasm"/>
    <property type="evidence" value="ECO:0007669"/>
    <property type="project" value="TreeGrafter"/>
</dbReference>
<name>E6SCK6_INTC7</name>
<dbReference type="InterPro" id="IPR036977">
    <property type="entry name" value="DNA_primase_Znf_CHC2"/>
</dbReference>
<dbReference type="OrthoDB" id="9803773at2"/>
<feature type="domain" description="Zinc finger CHC2-type" evidence="5">
    <location>
        <begin position="36"/>
        <end position="90"/>
    </location>
</feature>
<reference evidence="6 7" key="1">
    <citation type="journal article" date="2010" name="Stand. Genomic Sci.">
        <title>Complete genome sequence of Intrasporangium calvum type strain (7 KIP).</title>
        <authorList>
            <person name="Del Rio T.G."/>
            <person name="Chertkov O."/>
            <person name="Yasawong M."/>
            <person name="Lucas S."/>
            <person name="Deshpande S."/>
            <person name="Cheng J.F."/>
            <person name="Detter C."/>
            <person name="Tapia R."/>
            <person name="Han C."/>
            <person name="Goodwin L."/>
            <person name="Pitluck S."/>
            <person name="Liolios K."/>
            <person name="Ivanova N."/>
            <person name="Mavromatis K."/>
            <person name="Pati A."/>
            <person name="Chen A."/>
            <person name="Palaniappan K."/>
            <person name="Land M."/>
            <person name="Hauser L."/>
            <person name="Chang Y.J."/>
            <person name="Jeffries C.D."/>
            <person name="Rohde M."/>
            <person name="Pukall R."/>
            <person name="Sikorski J."/>
            <person name="Goker M."/>
            <person name="Woyke T."/>
            <person name="Bristow J."/>
            <person name="Eisen J.A."/>
            <person name="Markowitz V."/>
            <person name="Hugenholtz P."/>
            <person name="Kyrpides N.C."/>
            <person name="Klenk H.P."/>
            <person name="Lapidus A."/>
        </authorList>
    </citation>
    <scope>NUCLEOTIDE SEQUENCE [LARGE SCALE GENOMIC DNA]</scope>
    <source>
        <strain evidence="7">ATCC 23552 / DSM 43043 / JCM 3097 / NBRC 12989 / 7 KIP</strain>
    </source>
</reference>
<protein>
    <submittedName>
        <fullName evidence="6">DNA primase catalytic core domain</fullName>
    </submittedName>
</protein>
<dbReference type="Pfam" id="PF13155">
    <property type="entry name" value="Toprim_2"/>
    <property type="match status" value="1"/>
</dbReference>
<evidence type="ECO:0000313" key="7">
    <source>
        <dbReference type="Proteomes" id="UP000008914"/>
    </source>
</evidence>